<feature type="transmembrane region" description="Helical" evidence="1">
    <location>
        <begin position="5"/>
        <end position="24"/>
    </location>
</feature>
<evidence type="ECO:0000256" key="1">
    <source>
        <dbReference type="SAM" id="Phobius"/>
    </source>
</evidence>
<accession>A0A8A2VE06</accession>
<dbReference type="Proteomes" id="UP000663203">
    <property type="component" value="Chromosome"/>
</dbReference>
<dbReference type="EMBL" id="CP071462">
    <property type="protein sequence ID" value="QSW98654.1"/>
    <property type="molecule type" value="Genomic_DNA"/>
</dbReference>
<dbReference type="KEGG" id="hakz:J0X25_14840"/>
<evidence type="ECO:0000313" key="3">
    <source>
        <dbReference type="Proteomes" id="UP000663203"/>
    </source>
</evidence>
<protein>
    <submittedName>
        <fullName evidence="2">Uncharacterized protein</fullName>
    </submittedName>
</protein>
<keyword evidence="1" id="KW-0472">Membrane</keyword>
<feature type="transmembrane region" description="Helical" evidence="1">
    <location>
        <begin position="44"/>
        <end position="68"/>
    </location>
</feature>
<gene>
    <name evidence="2" type="ORF">J0X25_14840</name>
</gene>
<keyword evidence="1" id="KW-1133">Transmembrane helix</keyword>
<evidence type="ECO:0000313" key="2">
    <source>
        <dbReference type="EMBL" id="QSW98654.1"/>
    </source>
</evidence>
<proteinExistence type="predicted"/>
<dbReference type="RefSeq" id="WP_207288263.1">
    <property type="nucleotide sequence ID" value="NZ_CP071462.1"/>
</dbReference>
<keyword evidence="1" id="KW-0812">Transmembrane</keyword>
<name>A0A8A2VE06_9EURY</name>
<reference evidence="2 3" key="1">
    <citation type="submission" date="2021-03" db="EMBL/GenBank/DDBJ databases">
        <title>Haloterrigena longa sp. nov. and Haloterrigena limicola sp. nov., extremely halophilic archaea isolated from a salt lake.</title>
        <authorList>
            <person name="Henglin C."/>
        </authorList>
    </citation>
    <scope>NUCLEOTIDE SEQUENCE [LARGE SCALE GENOMIC DNA]</scope>
    <source>
        <strain evidence="2 3">KZCA68</strain>
    </source>
</reference>
<keyword evidence="3" id="KW-1185">Reference proteome</keyword>
<dbReference type="AlphaFoldDB" id="A0A8A2VE06"/>
<dbReference type="GeneID" id="63188607"/>
<organism evidence="2 3">
    <name type="scientific">Haloterrigena alkaliphila</name>
    <dbReference type="NCBI Taxonomy" id="2816475"/>
    <lineage>
        <taxon>Archaea</taxon>
        <taxon>Methanobacteriati</taxon>
        <taxon>Methanobacteriota</taxon>
        <taxon>Stenosarchaea group</taxon>
        <taxon>Halobacteria</taxon>
        <taxon>Halobacteriales</taxon>
        <taxon>Natrialbaceae</taxon>
        <taxon>Haloterrigena</taxon>
    </lineage>
</organism>
<sequence length="76" mass="8104">MKNLYIAIFAAEGVAAGVLLYLGLREVVRHYFDVADLIPQFPYVGVVANLVGLCVVLPVIVFVTVTAVKGLGLDKA</sequence>